<reference evidence="2" key="1">
    <citation type="submission" date="2023-02" db="EMBL/GenBank/DDBJ databases">
        <title>Colletotrichum kahawae CIFC_Que2 genome sequencing and assembly.</title>
        <authorList>
            <person name="Baroncelli R."/>
        </authorList>
    </citation>
    <scope>NUCLEOTIDE SEQUENCE</scope>
    <source>
        <strain evidence="2">CIFC_Que2</strain>
    </source>
</reference>
<evidence type="ECO:0000313" key="3">
    <source>
        <dbReference type="Proteomes" id="UP001281614"/>
    </source>
</evidence>
<keyword evidence="1" id="KW-1133">Transmembrane helix</keyword>
<feature type="transmembrane region" description="Helical" evidence="1">
    <location>
        <begin position="126"/>
        <end position="144"/>
    </location>
</feature>
<proteinExistence type="predicted"/>
<organism evidence="2 3">
    <name type="scientific">Colletotrichum kahawae</name>
    <name type="common">Coffee berry disease fungus</name>
    <dbReference type="NCBI Taxonomy" id="34407"/>
    <lineage>
        <taxon>Eukaryota</taxon>
        <taxon>Fungi</taxon>
        <taxon>Dikarya</taxon>
        <taxon>Ascomycota</taxon>
        <taxon>Pezizomycotina</taxon>
        <taxon>Sordariomycetes</taxon>
        <taxon>Hypocreomycetidae</taxon>
        <taxon>Glomerellales</taxon>
        <taxon>Glomerellaceae</taxon>
        <taxon>Colletotrichum</taxon>
        <taxon>Colletotrichum gloeosporioides species complex</taxon>
    </lineage>
</organism>
<dbReference type="EMBL" id="VYYT01000285">
    <property type="protein sequence ID" value="KAK2748008.1"/>
    <property type="molecule type" value="Genomic_DNA"/>
</dbReference>
<dbReference type="AlphaFoldDB" id="A0AAD9Y9K2"/>
<dbReference type="Proteomes" id="UP001281614">
    <property type="component" value="Unassembled WGS sequence"/>
</dbReference>
<keyword evidence="1" id="KW-0472">Membrane</keyword>
<accession>A0AAD9Y9K2</accession>
<sequence length="175" mass="20077">MATGYSGIQTRSSDENDAFQGFRERYCLFMPGGWSISWDSYSLNTSDRAVLLRRVCMYVILGTRLLLSIRATVFRAWGFELASFIIGIILGVLCLFWAAWCLAVISEAQGRRMVFGINFNRRHFDVFLLCIAIIHIIVLLALPTFQVRSLWLLSWVLLYGVAWIRTWPAEPEITV</sequence>
<gene>
    <name evidence="2" type="ORF">CKAH01_18114</name>
</gene>
<comment type="caution">
    <text evidence="2">The sequence shown here is derived from an EMBL/GenBank/DDBJ whole genome shotgun (WGS) entry which is preliminary data.</text>
</comment>
<evidence type="ECO:0000313" key="2">
    <source>
        <dbReference type="EMBL" id="KAK2748008.1"/>
    </source>
</evidence>
<feature type="transmembrane region" description="Helical" evidence="1">
    <location>
        <begin position="55"/>
        <end position="78"/>
    </location>
</feature>
<name>A0AAD9Y9K2_COLKA</name>
<feature type="transmembrane region" description="Helical" evidence="1">
    <location>
        <begin position="84"/>
        <end position="105"/>
    </location>
</feature>
<keyword evidence="3" id="KW-1185">Reference proteome</keyword>
<evidence type="ECO:0000256" key="1">
    <source>
        <dbReference type="SAM" id="Phobius"/>
    </source>
</evidence>
<protein>
    <submittedName>
        <fullName evidence="2">Uncharacterized protein</fullName>
    </submittedName>
</protein>
<keyword evidence="1" id="KW-0812">Transmembrane</keyword>